<feature type="region of interest" description="Disordered" evidence="1">
    <location>
        <begin position="1"/>
        <end position="165"/>
    </location>
</feature>
<accession>A0A9W4KP80</accession>
<evidence type="ECO:0000259" key="2">
    <source>
        <dbReference type="Pfam" id="PF10180"/>
    </source>
</evidence>
<feature type="compositionally biased region" description="Basic and acidic residues" evidence="1">
    <location>
        <begin position="432"/>
        <end position="454"/>
    </location>
</feature>
<evidence type="ECO:0000256" key="1">
    <source>
        <dbReference type="SAM" id="MobiDB-lite"/>
    </source>
</evidence>
<comment type="caution">
    <text evidence="3">The sequence shown here is derived from an EMBL/GenBank/DDBJ whole genome shotgun (WGS) entry which is preliminary data.</text>
</comment>
<dbReference type="InterPro" id="IPR019327">
    <property type="entry name" value="WKF"/>
</dbReference>
<feature type="domain" description="WKF" evidence="2">
    <location>
        <begin position="174"/>
        <end position="237"/>
    </location>
</feature>
<keyword evidence="4" id="KW-1185">Reference proteome</keyword>
<name>A0A9W4KP80_9EURO</name>
<organism evidence="3 4">
    <name type="scientific">Penicillium egyptiacum</name>
    <dbReference type="NCBI Taxonomy" id="1303716"/>
    <lineage>
        <taxon>Eukaryota</taxon>
        <taxon>Fungi</taxon>
        <taxon>Dikarya</taxon>
        <taxon>Ascomycota</taxon>
        <taxon>Pezizomycotina</taxon>
        <taxon>Eurotiomycetes</taxon>
        <taxon>Eurotiomycetidae</taxon>
        <taxon>Eurotiales</taxon>
        <taxon>Aspergillaceae</taxon>
        <taxon>Penicillium</taxon>
    </lineage>
</organism>
<feature type="compositionally biased region" description="Polar residues" evidence="1">
    <location>
        <begin position="1"/>
        <end position="11"/>
    </location>
</feature>
<feature type="compositionally biased region" description="Basic residues" evidence="1">
    <location>
        <begin position="147"/>
        <end position="157"/>
    </location>
</feature>
<dbReference type="EMBL" id="CAJVRC010000896">
    <property type="protein sequence ID" value="CAG8908710.1"/>
    <property type="molecule type" value="Genomic_DNA"/>
</dbReference>
<sequence length="481" mass="52685">MAHQTDAQSPASKKLGSKLKKSKDFTGEERSADAEESTPNRKDAKSDKKDKKKRKSISEDAAPATDGEMKKKKKRRHTEDDNDQNGKDDESHKKKKKRVSFGPGTKEFDGDSGSESDDANSNDAAATDGADADTEEATDKAVEEMKKRKREKKKQRKNGTASVEAPIHETPILSYLSHYHRARATWKFQKNKETNLFKHLYSLEHVPSKYNTSLLAYMQGLKGDAAKQRMSNAARDVIKADMDLDKPKGDEEAENQEPSTSPEYLEAINAFRECLPKGDEDLDNVNFGEKLEGDVLKRLPKRQRAELVFFAVAGKLFSAEDLKKPKPKPKAPEPPVNKKRKNRTMVVDISSSSSEDSDDDAPAPKKATSKPAPDSDDETSSSGGSSSSSSSSSSSNSDSDSDSDDKSSVALAAAKQTAATTPSSAAGGVAMPKKENKAAKRKEKFVPVREEKLKPSVPKKTQKRKLRTAQIEISSSESDSD</sequence>
<gene>
    <name evidence="3" type="ORF">PEGY_LOCUS9489</name>
</gene>
<dbReference type="Proteomes" id="UP001154252">
    <property type="component" value="Unassembled WGS sequence"/>
</dbReference>
<reference evidence="3" key="1">
    <citation type="submission" date="2021-07" db="EMBL/GenBank/DDBJ databases">
        <authorList>
            <person name="Branca A.L. A."/>
        </authorList>
    </citation>
    <scope>NUCLEOTIDE SEQUENCE</scope>
</reference>
<evidence type="ECO:0000313" key="3">
    <source>
        <dbReference type="EMBL" id="CAG8908710.1"/>
    </source>
</evidence>
<feature type="region of interest" description="Disordered" evidence="1">
    <location>
        <begin position="242"/>
        <end position="262"/>
    </location>
</feature>
<dbReference type="PANTHER" id="PTHR22306">
    <property type="entry name" value="CHROMOSOME 7 OPEN READING FRAME 50"/>
    <property type="match status" value="1"/>
</dbReference>
<dbReference type="Pfam" id="PF10180">
    <property type="entry name" value="WKF"/>
    <property type="match status" value="1"/>
</dbReference>
<feature type="compositionally biased region" description="Low complexity" evidence="1">
    <location>
        <begin position="380"/>
        <end position="398"/>
    </location>
</feature>
<feature type="compositionally biased region" description="Acidic residues" evidence="1">
    <location>
        <begin position="110"/>
        <end position="120"/>
    </location>
</feature>
<dbReference type="PANTHER" id="PTHR22306:SF2">
    <property type="entry name" value="CHROMOSOME 7 OPEN READING FRAME 50"/>
    <property type="match status" value="1"/>
</dbReference>
<proteinExistence type="predicted"/>
<dbReference type="AlphaFoldDB" id="A0A9W4KP80"/>
<feature type="compositionally biased region" description="Low complexity" evidence="1">
    <location>
        <begin position="408"/>
        <end position="426"/>
    </location>
</feature>
<feature type="compositionally biased region" description="Basic and acidic residues" evidence="1">
    <location>
        <begin position="137"/>
        <end position="146"/>
    </location>
</feature>
<feature type="compositionally biased region" description="Low complexity" evidence="1">
    <location>
        <begin position="471"/>
        <end position="481"/>
    </location>
</feature>
<feature type="region of interest" description="Disordered" evidence="1">
    <location>
        <begin position="321"/>
        <end position="481"/>
    </location>
</feature>
<protein>
    <recommendedName>
        <fullName evidence="2">WKF domain-containing protein</fullName>
    </recommendedName>
</protein>
<feature type="compositionally biased region" description="Basic and acidic residues" evidence="1">
    <location>
        <begin position="22"/>
        <end position="49"/>
    </location>
</feature>
<dbReference type="OrthoDB" id="10261563at2759"/>
<evidence type="ECO:0000313" key="4">
    <source>
        <dbReference type="Proteomes" id="UP001154252"/>
    </source>
</evidence>